<evidence type="ECO:0000313" key="3">
    <source>
        <dbReference type="EMBL" id="KKL22370.1"/>
    </source>
</evidence>
<feature type="transmembrane region" description="Helical" evidence="2">
    <location>
        <begin position="6"/>
        <end position="27"/>
    </location>
</feature>
<organism evidence="3">
    <name type="scientific">marine sediment metagenome</name>
    <dbReference type="NCBI Taxonomy" id="412755"/>
    <lineage>
        <taxon>unclassified sequences</taxon>
        <taxon>metagenomes</taxon>
        <taxon>ecological metagenomes</taxon>
    </lineage>
</organism>
<comment type="caution">
    <text evidence="3">The sequence shown here is derived from an EMBL/GenBank/DDBJ whole genome shotgun (WGS) entry which is preliminary data.</text>
</comment>
<sequence>MIELSGEALGIICTTVVTAAATIATLIGKIGAVKVRLDMLENNHLAHIKTQLSSLEAKTISMGTRLSYVEVAISRYHDNKDQDQDKEPAGREVNDKQEV</sequence>
<protein>
    <submittedName>
        <fullName evidence="3">Uncharacterized protein</fullName>
    </submittedName>
</protein>
<accession>A0A0F9BKJ8</accession>
<proteinExistence type="predicted"/>
<reference evidence="3" key="1">
    <citation type="journal article" date="2015" name="Nature">
        <title>Complex archaea that bridge the gap between prokaryotes and eukaryotes.</title>
        <authorList>
            <person name="Spang A."/>
            <person name="Saw J.H."/>
            <person name="Jorgensen S.L."/>
            <person name="Zaremba-Niedzwiedzka K."/>
            <person name="Martijn J."/>
            <person name="Lind A.E."/>
            <person name="van Eijk R."/>
            <person name="Schleper C."/>
            <person name="Guy L."/>
            <person name="Ettema T.J."/>
        </authorList>
    </citation>
    <scope>NUCLEOTIDE SEQUENCE</scope>
</reference>
<dbReference type="EMBL" id="LAZR01037376">
    <property type="protein sequence ID" value="KKL22370.1"/>
    <property type="molecule type" value="Genomic_DNA"/>
</dbReference>
<dbReference type="AlphaFoldDB" id="A0A0F9BKJ8"/>
<keyword evidence="2" id="KW-1133">Transmembrane helix</keyword>
<name>A0A0F9BKJ8_9ZZZZ</name>
<feature type="region of interest" description="Disordered" evidence="1">
    <location>
        <begin position="77"/>
        <end position="99"/>
    </location>
</feature>
<keyword evidence="2" id="KW-0472">Membrane</keyword>
<gene>
    <name evidence="3" type="ORF">LCGC14_2436090</name>
</gene>
<evidence type="ECO:0000256" key="1">
    <source>
        <dbReference type="SAM" id="MobiDB-lite"/>
    </source>
</evidence>
<evidence type="ECO:0000256" key="2">
    <source>
        <dbReference type="SAM" id="Phobius"/>
    </source>
</evidence>
<keyword evidence="2" id="KW-0812">Transmembrane</keyword>